<proteinExistence type="predicted"/>
<organism evidence="1 2">
    <name type="scientific">Candidatus Sungbacteria bacterium RIFCSPHIGHO2_01_FULL_47_32</name>
    <dbReference type="NCBI Taxonomy" id="1802264"/>
    <lineage>
        <taxon>Bacteria</taxon>
        <taxon>Candidatus Sungiibacteriota</taxon>
    </lineage>
</organism>
<protein>
    <submittedName>
        <fullName evidence="1">Uncharacterized protein</fullName>
    </submittedName>
</protein>
<sequence>MRQAPKTDYDPIPKGHLHEYSLFGEIKKNNPKYLEAYKKAGPDVKGYLPFDKAFDLVKEFQPGDPTNPKAAFLRNLRIAVIDALGLTEDADVERVKAYTAVGSPLDHWHSADAVIEVESTEKGQRSFRITLDATLDEKKEGRPSGADILIGELPDELDDKKKYLDAIDELGKRIATILKSKQSKINLKEG</sequence>
<dbReference type="AlphaFoldDB" id="A0A1G2KC61"/>
<accession>A0A1G2KC61</accession>
<name>A0A1G2KC61_9BACT</name>
<evidence type="ECO:0000313" key="1">
    <source>
        <dbReference type="EMBL" id="OGZ95998.1"/>
    </source>
</evidence>
<dbReference type="Proteomes" id="UP000177152">
    <property type="component" value="Unassembled WGS sequence"/>
</dbReference>
<gene>
    <name evidence="1" type="ORF">A2633_01585</name>
</gene>
<evidence type="ECO:0000313" key="2">
    <source>
        <dbReference type="Proteomes" id="UP000177152"/>
    </source>
</evidence>
<reference evidence="1 2" key="1">
    <citation type="journal article" date="2016" name="Nat. Commun.">
        <title>Thousands of microbial genomes shed light on interconnected biogeochemical processes in an aquifer system.</title>
        <authorList>
            <person name="Anantharaman K."/>
            <person name="Brown C.T."/>
            <person name="Hug L.A."/>
            <person name="Sharon I."/>
            <person name="Castelle C.J."/>
            <person name="Probst A.J."/>
            <person name="Thomas B.C."/>
            <person name="Singh A."/>
            <person name="Wilkins M.J."/>
            <person name="Karaoz U."/>
            <person name="Brodie E.L."/>
            <person name="Williams K.H."/>
            <person name="Hubbard S.S."/>
            <person name="Banfield J.F."/>
        </authorList>
    </citation>
    <scope>NUCLEOTIDE SEQUENCE [LARGE SCALE GENOMIC DNA]</scope>
</reference>
<dbReference type="EMBL" id="MHQC01000001">
    <property type="protein sequence ID" value="OGZ95998.1"/>
    <property type="molecule type" value="Genomic_DNA"/>
</dbReference>
<comment type="caution">
    <text evidence="1">The sequence shown here is derived from an EMBL/GenBank/DDBJ whole genome shotgun (WGS) entry which is preliminary data.</text>
</comment>